<dbReference type="PANTHER" id="PTHR30203:SF24">
    <property type="entry name" value="BLR4935 PROTEIN"/>
    <property type="match status" value="1"/>
</dbReference>
<feature type="signal peptide" evidence="1">
    <location>
        <begin position="1"/>
        <end position="31"/>
    </location>
</feature>
<dbReference type="AlphaFoldDB" id="B9TIC3"/>
<name>B9TIC3_RICCO</name>
<accession>B9TIC3</accession>
<feature type="non-terminal residue" evidence="2">
    <location>
        <position position="220"/>
    </location>
</feature>
<keyword evidence="3" id="KW-1185">Reference proteome</keyword>
<proteinExistence type="predicted"/>
<dbReference type="InterPro" id="IPR003423">
    <property type="entry name" value="OMP_efflux"/>
</dbReference>
<dbReference type="EMBL" id="EQ982376">
    <property type="protein sequence ID" value="EEF24392.1"/>
    <property type="molecule type" value="Genomic_DNA"/>
</dbReference>
<keyword evidence="1" id="KW-0732">Signal</keyword>
<protein>
    <submittedName>
        <fullName evidence="2">Nickel-cobalt-cadmium resistance protein nccC, putative</fullName>
    </submittedName>
</protein>
<evidence type="ECO:0000313" key="2">
    <source>
        <dbReference type="EMBL" id="EEF24392.1"/>
    </source>
</evidence>
<dbReference type="Proteomes" id="UP000008311">
    <property type="component" value="Unassembled WGS sequence"/>
</dbReference>
<dbReference type="PANTHER" id="PTHR30203">
    <property type="entry name" value="OUTER MEMBRANE CATION EFFLUX PROTEIN"/>
    <property type="match status" value="1"/>
</dbReference>
<dbReference type="SUPFAM" id="SSF56954">
    <property type="entry name" value="Outer membrane efflux proteins (OEP)"/>
    <property type="match status" value="1"/>
</dbReference>
<dbReference type="Pfam" id="PF02321">
    <property type="entry name" value="OEP"/>
    <property type="match status" value="1"/>
</dbReference>
<dbReference type="GO" id="GO:0015562">
    <property type="term" value="F:efflux transmembrane transporter activity"/>
    <property type="evidence" value="ECO:0007669"/>
    <property type="project" value="InterPro"/>
</dbReference>
<organism evidence="2 3">
    <name type="scientific">Ricinus communis</name>
    <name type="common">Castor bean</name>
    <dbReference type="NCBI Taxonomy" id="3988"/>
    <lineage>
        <taxon>Eukaryota</taxon>
        <taxon>Viridiplantae</taxon>
        <taxon>Streptophyta</taxon>
        <taxon>Embryophyta</taxon>
        <taxon>Tracheophyta</taxon>
        <taxon>Spermatophyta</taxon>
        <taxon>Magnoliopsida</taxon>
        <taxon>eudicotyledons</taxon>
        <taxon>Gunneridae</taxon>
        <taxon>Pentapetalae</taxon>
        <taxon>rosids</taxon>
        <taxon>fabids</taxon>
        <taxon>Malpighiales</taxon>
        <taxon>Euphorbiaceae</taxon>
        <taxon>Acalyphoideae</taxon>
        <taxon>Acalypheae</taxon>
        <taxon>Ricinus</taxon>
    </lineage>
</organism>
<dbReference type="STRING" id="3988.B9TIC3"/>
<evidence type="ECO:0000313" key="3">
    <source>
        <dbReference type="Proteomes" id="UP000008311"/>
    </source>
</evidence>
<gene>
    <name evidence="2" type="ORF">RCOM_1802720</name>
</gene>
<feature type="chain" id="PRO_5005339309" evidence="1">
    <location>
        <begin position="32"/>
        <end position="220"/>
    </location>
</feature>
<sequence length="220" mass="23223">MQKQSRKRRARAFPCTLLTVLLGSASVLGHAETPSYRALLESAQASAPRLLEQAANVRAAQAQERQAAAWLNPTLSATYENLGAPAPGGVSQRQDTYALTKAFELGGKRAARIEAEQRRTAATGSREREARLVFASELAVIYATAEAMQQRQTIAETGLGRANDDLRAAQAMVTAGREAELRLAQARASVAAAEAALASSAADAIEALERLSALVGAPEP</sequence>
<evidence type="ECO:0000256" key="1">
    <source>
        <dbReference type="SAM" id="SignalP"/>
    </source>
</evidence>
<reference evidence="3" key="1">
    <citation type="journal article" date="2010" name="Nat. Biotechnol.">
        <title>Draft genome sequence of the oilseed species Ricinus communis.</title>
        <authorList>
            <person name="Chan A.P."/>
            <person name="Crabtree J."/>
            <person name="Zhao Q."/>
            <person name="Lorenzi H."/>
            <person name="Orvis J."/>
            <person name="Puiu D."/>
            <person name="Melake-Berhan A."/>
            <person name="Jones K.M."/>
            <person name="Redman J."/>
            <person name="Chen G."/>
            <person name="Cahoon E.B."/>
            <person name="Gedil M."/>
            <person name="Stanke M."/>
            <person name="Haas B.J."/>
            <person name="Wortman J.R."/>
            <person name="Fraser-Liggett C.M."/>
            <person name="Ravel J."/>
            <person name="Rabinowicz P.D."/>
        </authorList>
    </citation>
    <scope>NUCLEOTIDE SEQUENCE [LARGE SCALE GENOMIC DNA]</scope>
    <source>
        <strain evidence="3">cv. Hale</strain>
    </source>
</reference>
<dbReference type="InParanoid" id="B9TIC3"/>
<dbReference type="Gene3D" id="1.20.1600.10">
    <property type="entry name" value="Outer membrane efflux proteins (OEP)"/>
    <property type="match status" value="1"/>
</dbReference>
<dbReference type="InterPro" id="IPR010131">
    <property type="entry name" value="MdtP/NodT-like"/>
</dbReference>